<dbReference type="Proteomes" id="UP000256877">
    <property type="component" value="Unassembled WGS sequence"/>
</dbReference>
<evidence type="ECO:0000313" key="3">
    <source>
        <dbReference type="Proteomes" id="UP000256877"/>
    </source>
</evidence>
<dbReference type="AlphaFoldDB" id="A0A371QZU7"/>
<dbReference type="EMBL" id="NMUE01000013">
    <property type="protein sequence ID" value="RFA96274.1"/>
    <property type="molecule type" value="Genomic_DNA"/>
</dbReference>
<dbReference type="EMBL" id="NMUF01000001">
    <property type="protein sequence ID" value="RFB00453.1"/>
    <property type="molecule type" value="Genomic_DNA"/>
</dbReference>
<name>A0A371QZU7_9CREN</name>
<dbReference type="RefSeq" id="WP_116421002.1">
    <property type="nucleotide sequence ID" value="NZ_NMUE01000013.1"/>
</dbReference>
<dbReference type="OrthoDB" id="28909at2157"/>
<dbReference type="Proteomes" id="UP000257123">
    <property type="component" value="Unassembled WGS sequence"/>
</dbReference>
<accession>A0A371QZU7</accession>
<evidence type="ECO:0008006" key="5">
    <source>
        <dbReference type="Google" id="ProtNLM"/>
    </source>
</evidence>
<evidence type="ECO:0000313" key="4">
    <source>
        <dbReference type="Proteomes" id="UP000257123"/>
    </source>
</evidence>
<proteinExistence type="predicted"/>
<sequence>MYLYIGPVEIRGVRGYMWLLGRRLYLKLSWRARDTLFLGNLANPLSIAVRLKRLLPKPVDVRAAAYAVAKALAMAKYVAERCRDNPTWKVRTWELKMAVEDAITYLQWIWPWTTRLFSPRGPPWVSGGQMRRGTSVS</sequence>
<comment type="caution">
    <text evidence="1">The sequence shown here is derived from an EMBL/GenBank/DDBJ whole genome shotgun (WGS) entry which is preliminary data.</text>
</comment>
<protein>
    <recommendedName>
        <fullName evidence="5">PaREP9, associated with SRSRs</fullName>
    </recommendedName>
</protein>
<reference evidence="3 4" key="1">
    <citation type="submission" date="2017-07" db="EMBL/GenBank/DDBJ databases">
        <title>Draft genome sequence of aerobic hyperthermophilic archaea, Pyrobaculum aerophilum YKB31 and YKB32.</title>
        <authorList>
            <person name="Mochizuki T."/>
            <person name="Berliner A.J."/>
            <person name="Yoshida-Takashima Y."/>
            <person name="Takaki Y."/>
            <person name="Nunoura T."/>
            <person name="Takai K."/>
        </authorList>
    </citation>
    <scope>NUCLEOTIDE SEQUENCE [LARGE SCALE GENOMIC DNA]</scope>
    <source>
        <strain evidence="1 4">YKB31</strain>
        <strain evidence="2 3">YKB32</strain>
    </source>
</reference>
<organism evidence="1 4">
    <name type="scientific">Pyrobaculum aerophilum</name>
    <dbReference type="NCBI Taxonomy" id="13773"/>
    <lineage>
        <taxon>Archaea</taxon>
        <taxon>Thermoproteota</taxon>
        <taxon>Thermoprotei</taxon>
        <taxon>Thermoproteales</taxon>
        <taxon>Thermoproteaceae</taxon>
        <taxon>Pyrobaculum</taxon>
    </lineage>
</organism>
<evidence type="ECO:0000313" key="2">
    <source>
        <dbReference type="EMBL" id="RFB00453.1"/>
    </source>
</evidence>
<evidence type="ECO:0000313" key="1">
    <source>
        <dbReference type="EMBL" id="RFA96274.1"/>
    </source>
</evidence>
<gene>
    <name evidence="1" type="ORF">CGL51_05505</name>
    <name evidence="2" type="ORF">CGL52_00425</name>
</gene>